<dbReference type="AlphaFoldDB" id="A0A0D2ND31"/>
<keyword evidence="2" id="KW-1185">Reference proteome</keyword>
<name>A0A0D2ND31_HYPSF</name>
<evidence type="ECO:0000313" key="2">
    <source>
        <dbReference type="Proteomes" id="UP000054270"/>
    </source>
</evidence>
<sequence>MRRPASAVPHSLMQTTWTAFGGPRPSPSDDPARFCVIAAIITTFRYTVEQQLKRSSYASRSVFAEQLADLSPHHQTLPAAYDSSHITCSVPRCWSNSFTPLFLLLPSAYSAGPLIDMHVSYAPPIYSAPSPLRTPPFALLPRLDAGCHPARWRACALRLYCPSTSTNVAATIPGLVPPDSLPNVAYLPLYGRLPPAYAAPRPRPPLSLRRLLARAVCHALPPPRRQPLPSRFQPRSAYNHCALYCLTAQLTPLGAVHVRHLSSTPCGALTRPAPHCSGLGLHTEWAALDVRDAAFLPAYPEVSIPHQSALDSTIFSPARNVEYFC</sequence>
<dbReference type="Proteomes" id="UP000054270">
    <property type="component" value="Unassembled WGS sequence"/>
</dbReference>
<organism evidence="1 2">
    <name type="scientific">Hypholoma sublateritium (strain FD-334 SS-4)</name>
    <dbReference type="NCBI Taxonomy" id="945553"/>
    <lineage>
        <taxon>Eukaryota</taxon>
        <taxon>Fungi</taxon>
        <taxon>Dikarya</taxon>
        <taxon>Basidiomycota</taxon>
        <taxon>Agaricomycotina</taxon>
        <taxon>Agaricomycetes</taxon>
        <taxon>Agaricomycetidae</taxon>
        <taxon>Agaricales</taxon>
        <taxon>Agaricineae</taxon>
        <taxon>Strophariaceae</taxon>
        <taxon>Hypholoma</taxon>
    </lineage>
</organism>
<reference evidence="2" key="1">
    <citation type="submission" date="2014-04" db="EMBL/GenBank/DDBJ databases">
        <title>Evolutionary Origins and Diversification of the Mycorrhizal Mutualists.</title>
        <authorList>
            <consortium name="DOE Joint Genome Institute"/>
            <consortium name="Mycorrhizal Genomics Consortium"/>
            <person name="Kohler A."/>
            <person name="Kuo A."/>
            <person name="Nagy L.G."/>
            <person name="Floudas D."/>
            <person name="Copeland A."/>
            <person name="Barry K.W."/>
            <person name="Cichocki N."/>
            <person name="Veneault-Fourrey C."/>
            <person name="LaButti K."/>
            <person name="Lindquist E.A."/>
            <person name="Lipzen A."/>
            <person name="Lundell T."/>
            <person name="Morin E."/>
            <person name="Murat C."/>
            <person name="Riley R."/>
            <person name="Ohm R."/>
            <person name="Sun H."/>
            <person name="Tunlid A."/>
            <person name="Henrissat B."/>
            <person name="Grigoriev I.V."/>
            <person name="Hibbett D.S."/>
            <person name="Martin F."/>
        </authorList>
    </citation>
    <scope>NUCLEOTIDE SEQUENCE [LARGE SCALE GENOMIC DNA]</scope>
    <source>
        <strain evidence="2">FD-334 SS-4</strain>
    </source>
</reference>
<proteinExistence type="predicted"/>
<accession>A0A0D2ND31</accession>
<protein>
    <submittedName>
        <fullName evidence="1">Uncharacterized protein</fullName>
    </submittedName>
</protein>
<gene>
    <name evidence="1" type="ORF">HYPSUDRAFT_206564</name>
</gene>
<evidence type="ECO:0000313" key="1">
    <source>
        <dbReference type="EMBL" id="KJA17004.1"/>
    </source>
</evidence>
<dbReference type="EMBL" id="KN817611">
    <property type="protein sequence ID" value="KJA17004.1"/>
    <property type="molecule type" value="Genomic_DNA"/>
</dbReference>